<reference evidence="12" key="1">
    <citation type="journal article" date="2019" name="Int. J. Syst. Evol. Microbiol.">
        <title>The Global Catalogue of Microorganisms (GCM) 10K type strain sequencing project: providing services to taxonomists for standard genome sequencing and annotation.</title>
        <authorList>
            <consortium name="The Broad Institute Genomics Platform"/>
            <consortium name="The Broad Institute Genome Sequencing Center for Infectious Disease"/>
            <person name="Wu L."/>
            <person name="Ma J."/>
        </authorList>
    </citation>
    <scope>NUCLEOTIDE SEQUENCE [LARGE SCALE GENOMIC DNA]</scope>
    <source>
        <strain evidence="12">NBRC 104970</strain>
    </source>
</reference>
<evidence type="ECO:0000256" key="6">
    <source>
        <dbReference type="ARBA" id="ARBA00022989"/>
    </source>
</evidence>
<evidence type="ECO:0000256" key="10">
    <source>
        <dbReference type="RuleBase" id="RU362071"/>
    </source>
</evidence>
<comment type="caution">
    <text evidence="11">The sequence shown here is derived from an EMBL/GenBank/DDBJ whole genome shotgun (WGS) entry which is preliminary data.</text>
</comment>
<dbReference type="RefSeq" id="WP_018749087.1">
    <property type="nucleotide sequence ID" value="NZ_BSOZ01000039.1"/>
</dbReference>
<keyword evidence="6 10" id="KW-1133">Transmembrane helix</keyword>
<keyword evidence="8 10" id="KW-0975">Bacterial flagellum</keyword>
<evidence type="ECO:0000313" key="12">
    <source>
        <dbReference type="Proteomes" id="UP001156836"/>
    </source>
</evidence>
<dbReference type="PRINTS" id="PR00953">
    <property type="entry name" value="TYPE3IMRPROT"/>
</dbReference>
<dbReference type="InterPro" id="IPR006303">
    <property type="entry name" value="FliR"/>
</dbReference>
<organism evidence="11 12">
    <name type="scientific">Chitiniphilus shinanonensis</name>
    <dbReference type="NCBI Taxonomy" id="553088"/>
    <lineage>
        <taxon>Bacteria</taxon>
        <taxon>Pseudomonadati</taxon>
        <taxon>Pseudomonadota</taxon>
        <taxon>Betaproteobacteria</taxon>
        <taxon>Neisseriales</taxon>
        <taxon>Chitinibacteraceae</taxon>
        <taxon>Chitiniphilus</taxon>
    </lineage>
</organism>
<evidence type="ECO:0000256" key="7">
    <source>
        <dbReference type="ARBA" id="ARBA00023136"/>
    </source>
</evidence>
<dbReference type="NCBIfam" id="TIGR01400">
    <property type="entry name" value="fliR"/>
    <property type="match status" value="1"/>
</dbReference>
<dbReference type="PANTHER" id="PTHR30065:SF8">
    <property type="entry name" value="FLAGELLAR BIOSYNTHETIC PROTEIN FLIR"/>
    <property type="match status" value="1"/>
</dbReference>
<comment type="function">
    <text evidence="1 10">Role in flagellar biosynthesis.</text>
</comment>
<comment type="subcellular location">
    <subcellularLocation>
        <location evidence="10">Cell membrane</location>
        <topology evidence="10">Multi-pass membrane protein</topology>
    </subcellularLocation>
    <subcellularLocation>
        <location evidence="10">Bacterial flagellum basal body</location>
    </subcellularLocation>
</comment>
<evidence type="ECO:0000256" key="2">
    <source>
        <dbReference type="ARBA" id="ARBA00009772"/>
    </source>
</evidence>
<sequence>MLTITQAQIDLGLALFWWPFLRLFGFMLVDPFYSSRAISAQVRISLCILLAVLIAPLLPPPPPYPVVSPQGFLIALNQLLIGAAIGFVVRLFFTSVEMAGNIAGLQMGMGFAMFFDPQNAANTPVVAQFFSFLNILVFLALNGHLIMIRVMVESFTVVPPLAQPLGAEGFRMVAEQGGQIFRVGLLLALPVVGALLVTNLAIGVMTRAAPQLNVFAIGFPLMLALGFAALYFSLPFVAPHIEVLVGGLTRLAESLLTLFSQPATSGAR</sequence>
<feature type="transmembrane region" description="Helical" evidence="10">
    <location>
        <begin position="71"/>
        <end position="93"/>
    </location>
</feature>
<keyword evidence="7 10" id="KW-0472">Membrane</keyword>
<dbReference type="Proteomes" id="UP001156836">
    <property type="component" value="Unassembled WGS sequence"/>
</dbReference>
<evidence type="ECO:0000256" key="8">
    <source>
        <dbReference type="ARBA" id="ARBA00023143"/>
    </source>
</evidence>
<comment type="similarity">
    <text evidence="2 10">Belongs to the FliR/MopE/SpaR family.</text>
</comment>
<evidence type="ECO:0000256" key="5">
    <source>
        <dbReference type="ARBA" id="ARBA00022692"/>
    </source>
</evidence>
<feature type="transmembrane region" description="Helical" evidence="10">
    <location>
        <begin position="40"/>
        <end position="59"/>
    </location>
</feature>
<dbReference type="InterPro" id="IPR002010">
    <property type="entry name" value="T3SS_IM_R"/>
</dbReference>
<evidence type="ECO:0000256" key="9">
    <source>
        <dbReference type="NCBIfam" id="TIGR01400"/>
    </source>
</evidence>
<feature type="transmembrane region" description="Helical" evidence="10">
    <location>
        <begin position="15"/>
        <end position="33"/>
    </location>
</feature>
<keyword evidence="12" id="KW-1185">Reference proteome</keyword>
<keyword evidence="11" id="KW-0969">Cilium</keyword>
<feature type="transmembrane region" description="Helical" evidence="10">
    <location>
        <begin position="121"/>
        <end position="141"/>
    </location>
</feature>
<keyword evidence="11" id="KW-0282">Flagellum</keyword>
<dbReference type="EMBL" id="BSOZ01000039">
    <property type="protein sequence ID" value="GLS05240.1"/>
    <property type="molecule type" value="Genomic_DNA"/>
</dbReference>
<feature type="transmembrane region" description="Helical" evidence="10">
    <location>
        <begin position="98"/>
        <end position="115"/>
    </location>
</feature>
<evidence type="ECO:0000313" key="11">
    <source>
        <dbReference type="EMBL" id="GLS05240.1"/>
    </source>
</evidence>
<keyword evidence="4 10" id="KW-1003">Cell membrane</keyword>
<evidence type="ECO:0000256" key="1">
    <source>
        <dbReference type="ARBA" id="ARBA00002578"/>
    </source>
</evidence>
<accession>A0ABQ6BVP4</accession>
<keyword evidence="11" id="KW-0966">Cell projection</keyword>
<proteinExistence type="inferred from homology"/>
<feature type="transmembrane region" description="Helical" evidence="10">
    <location>
        <begin position="214"/>
        <end position="234"/>
    </location>
</feature>
<protein>
    <recommendedName>
        <fullName evidence="3 9">Flagellar biosynthetic protein FliR</fullName>
    </recommendedName>
</protein>
<dbReference type="PANTHER" id="PTHR30065">
    <property type="entry name" value="FLAGELLAR BIOSYNTHETIC PROTEIN FLIR"/>
    <property type="match status" value="1"/>
</dbReference>
<evidence type="ECO:0000256" key="3">
    <source>
        <dbReference type="ARBA" id="ARBA00021717"/>
    </source>
</evidence>
<gene>
    <name evidence="11" type="primary">fliR</name>
    <name evidence="11" type="ORF">GCM10007860_23900</name>
</gene>
<evidence type="ECO:0000256" key="4">
    <source>
        <dbReference type="ARBA" id="ARBA00022475"/>
    </source>
</evidence>
<dbReference type="Pfam" id="PF01311">
    <property type="entry name" value="Bac_export_1"/>
    <property type="match status" value="1"/>
</dbReference>
<feature type="transmembrane region" description="Helical" evidence="10">
    <location>
        <begin position="180"/>
        <end position="202"/>
    </location>
</feature>
<keyword evidence="5 10" id="KW-0812">Transmembrane</keyword>
<name>A0ABQ6BVP4_9NEIS</name>